<comment type="caution">
    <text evidence="4">The sequence shown here is derived from an EMBL/GenBank/DDBJ whole genome shotgun (WGS) entry which is preliminary data.</text>
</comment>
<gene>
    <name evidence="4" type="ORF">CALK_1423</name>
</gene>
<reference evidence="4 5" key="1">
    <citation type="journal article" date="2013" name="Environ. Microbiol.">
        <title>Genome analysis of Chitinivibrio alkaliphilus gen. nov., sp. nov., a novel extremely haloalkaliphilic anaerobic chitinolytic bacterium from the candidate phylum Termite Group 3.</title>
        <authorList>
            <person name="Sorokin D.Y."/>
            <person name="Gumerov V.M."/>
            <person name="Rakitin A.L."/>
            <person name="Beletsky A.V."/>
            <person name="Damste J.S."/>
            <person name="Muyzer G."/>
            <person name="Mardanov A.V."/>
            <person name="Ravin N.V."/>
        </authorList>
    </citation>
    <scope>NUCLEOTIDE SEQUENCE [LARGE SCALE GENOMIC DNA]</scope>
    <source>
        <strain evidence="4 5">ACht1</strain>
    </source>
</reference>
<sequence length="368" mass="42256">MNILVLNWRDKKHPRAGGAEVRLHKIYEDLSQRGHTITLVTSRFPGASPSELLHGIRILRFGNDYDFWIRVFVLLPRLIRQSDAHIVVEDFNKLPFGTPLRTKTPHLIQMHHLWKKSIFHECSFPLALFIYLMEQTLRIVYRKSSFIVVSESTKKELASMGVDPSHIALVHNGCNLTYYTPPREESTAPPYLLWIGRIQKYKGIMDALRAFQLLHTSYPDLHLAIAGDGPYKEVVAEWIADKQLGHRITLHGFVSTEKKRSLYRHARAVLQTSYKEGWGLTVIEANACGTPVIANRAPGLCDSVQDNTTGLLYRFGSWRDLARRVKEYVETPALEAKLRENCRPWAERFSWKQAADETEALLTRKCTP</sequence>
<dbReference type="PANTHER" id="PTHR46401:SF2">
    <property type="entry name" value="GLYCOSYLTRANSFERASE WBBK-RELATED"/>
    <property type="match status" value="1"/>
</dbReference>
<evidence type="ECO:0000256" key="1">
    <source>
        <dbReference type="ARBA" id="ARBA00022679"/>
    </source>
</evidence>
<protein>
    <submittedName>
        <fullName evidence="4">GT1_YagM_like family glycosyltransferase</fullName>
    </submittedName>
</protein>
<dbReference type="Pfam" id="PF00534">
    <property type="entry name" value="Glycos_transf_1"/>
    <property type="match status" value="1"/>
</dbReference>
<dbReference type="InterPro" id="IPR028098">
    <property type="entry name" value="Glyco_trans_4-like_N"/>
</dbReference>
<organism evidence="4 5">
    <name type="scientific">Chitinivibrio alkaliphilus ACht1</name>
    <dbReference type="NCBI Taxonomy" id="1313304"/>
    <lineage>
        <taxon>Bacteria</taxon>
        <taxon>Pseudomonadati</taxon>
        <taxon>Fibrobacterota</taxon>
        <taxon>Chitinivibrionia</taxon>
        <taxon>Chitinivibrionales</taxon>
        <taxon>Chitinivibrionaceae</taxon>
        <taxon>Chitinivibrio</taxon>
    </lineage>
</organism>
<feature type="domain" description="Glycosyl transferase family 1" evidence="2">
    <location>
        <begin position="187"/>
        <end position="343"/>
    </location>
</feature>
<evidence type="ECO:0000313" key="4">
    <source>
        <dbReference type="EMBL" id="ERP31561.1"/>
    </source>
</evidence>
<dbReference type="AlphaFoldDB" id="U7D7K6"/>
<dbReference type="Gene3D" id="3.40.50.2000">
    <property type="entry name" value="Glycogen Phosphorylase B"/>
    <property type="match status" value="2"/>
</dbReference>
<dbReference type="RefSeq" id="WP_022636880.1">
    <property type="nucleotide sequence ID" value="NZ_ASJR01000011.1"/>
</dbReference>
<keyword evidence="1 4" id="KW-0808">Transferase</keyword>
<feature type="domain" description="Glycosyltransferase subfamily 4-like N-terminal" evidence="3">
    <location>
        <begin position="17"/>
        <end position="176"/>
    </location>
</feature>
<evidence type="ECO:0000259" key="2">
    <source>
        <dbReference type="Pfam" id="PF00534"/>
    </source>
</evidence>
<dbReference type="OrthoDB" id="9806887at2"/>
<evidence type="ECO:0000313" key="5">
    <source>
        <dbReference type="Proteomes" id="UP000017148"/>
    </source>
</evidence>
<dbReference type="EMBL" id="ASJR01000011">
    <property type="protein sequence ID" value="ERP31561.1"/>
    <property type="molecule type" value="Genomic_DNA"/>
</dbReference>
<dbReference type="GO" id="GO:0009103">
    <property type="term" value="P:lipopolysaccharide biosynthetic process"/>
    <property type="evidence" value="ECO:0007669"/>
    <property type="project" value="TreeGrafter"/>
</dbReference>
<accession>U7D7K6</accession>
<dbReference type="STRING" id="1313304.CALK_1423"/>
<dbReference type="eggNOG" id="COG0438">
    <property type="taxonomic scope" value="Bacteria"/>
</dbReference>
<dbReference type="SUPFAM" id="SSF53756">
    <property type="entry name" value="UDP-Glycosyltransferase/glycogen phosphorylase"/>
    <property type="match status" value="1"/>
</dbReference>
<dbReference type="GO" id="GO:0016757">
    <property type="term" value="F:glycosyltransferase activity"/>
    <property type="evidence" value="ECO:0007669"/>
    <property type="project" value="InterPro"/>
</dbReference>
<keyword evidence="5" id="KW-1185">Reference proteome</keyword>
<dbReference type="PANTHER" id="PTHR46401">
    <property type="entry name" value="GLYCOSYLTRANSFERASE WBBK-RELATED"/>
    <property type="match status" value="1"/>
</dbReference>
<proteinExistence type="predicted"/>
<dbReference type="Pfam" id="PF13439">
    <property type="entry name" value="Glyco_transf_4"/>
    <property type="match status" value="1"/>
</dbReference>
<evidence type="ECO:0000259" key="3">
    <source>
        <dbReference type="Pfam" id="PF13439"/>
    </source>
</evidence>
<dbReference type="CDD" id="cd03801">
    <property type="entry name" value="GT4_PimA-like"/>
    <property type="match status" value="1"/>
</dbReference>
<name>U7D7K6_9BACT</name>
<dbReference type="Proteomes" id="UP000017148">
    <property type="component" value="Unassembled WGS sequence"/>
</dbReference>
<dbReference type="InterPro" id="IPR001296">
    <property type="entry name" value="Glyco_trans_1"/>
</dbReference>